<accession>A7RM69</accession>
<dbReference type="AlphaFoldDB" id="A7RM69"/>
<evidence type="ECO:0000259" key="10">
    <source>
        <dbReference type="PROSITE" id="PS50102"/>
    </source>
</evidence>
<evidence type="ECO:0000256" key="4">
    <source>
        <dbReference type="ARBA" id="ARBA00022664"/>
    </source>
</evidence>
<dbReference type="CDD" id="cd12337">
    <property type="entry name" value="RRM1_SRSF4_like"/>
    <property type="match status" value="1"/>
</dbReference>
<dbReference type="eggNOG" id="KOG0106">
    <property type="taxonomic scope" value="Eukaryota"/>
</dbReference>
<comment type="similarity">
    <text evidence="2">Belongs to the splicing factor SR family.</text>
</comment>
<keyword evidence="8" id="KW-0539">Nucleus</keyword>
<dbReference type="PANTHER" id="PTHR23003:SF51">
    <property type="entry name" value="SERINE-ARGININE PROTEIN 55"/>
    <property type="match status" value="1"/>
</dbReference>
<dbReference type="InterPro" id="IPR050374">
    <property type="entry name" value="RRT5_SRSF_SR"/>
</dbReference>
<dbReference type="KEGG" id="nve:5519730"/>
<feature type="domain" description="RRM" evidence="10">
    <location>
        <begin position="3"/>
        <end position="75"/>
    </location>
</feature>
<keyword evidence="7" id="KW-0508">mRNA splicing</keyword>
<dbReference type="GO" id="GO:0006397">
    <property type="term" value="P:mRNA processing"/>
    <property type="evidence" value="ECO:0007669"/>
    <property type="project" value="UniProtKB-KW"/>
</dbReference>
<dbReference type="Pfam" id="PF00076">
    <property type="entry name" value="RRM_1"/>
    <property type="match status" value="2"/>
</dbReference>
<keyword evidence="5" id="KW-0677">Repeat</keyword>
<dbReference type="OrthoDB" id="1099063at2759"/>
<reference evidence="11 12" key="1">
    <citation type="journal article" date="2007" name="Science">
        <title>Sea anemone genome reveals ancestral eumetazoan gene repertoire and genomic organization.</title>
        <authorList>
            <person name="Putnam N.H."/>
            <person name="Srivastava M."/>
            <person name="Hellsten U."/>
            <person name="Dirks B."/>
            <person name="Chapman J."/>
            <person name="Salamov A."/>
            <person name="Terry A."/>
            <person name="Shapiro H."/>
            <person name="Lindquist E."/>
            <person name="Kapitonov V.V."/>
            <person name="Jurka J."/>
            <person name="Genikhovich G."/>
            <person name="Grigoriev I.V."/>
            <person name="Lucas S.M."/>
            <person name="Steele R.E."/>
            <person name="Finnerty J.R."/>
            <person name="Technau U."/>
            <person name="Martindale M.Q."/>
            <person name="Rokhsar D.S."/>
        </authorList>
    </citation>
    <scope>NUCLEOTIDE SEQUENCE [LARGE SCALE GENOMIC DNA]</scope>
    <source>
        <strain evidence="12">CH2 X CH6</strain>
    </source>
</reference>
<name>A7RM69_NEMVE</name>
<proteinExistence type="inferred from homology"/>
<dbReference type="OMA" id="PYRTHEK"/>
<evidence type="ECO:0000256" key="9">
    <source>
        <dbReference type="PROSITE-ProRule" id="PRU00176"/>
    </source>
</evidence>
<dbReference type="InterPro" id="IPR035979">
    <property type="entry name" value="RBD_domain_sf"/>
</dbReference>
<dbReference type="SMART" id="SM00360">
    <property type="entry name" value="RRM"/>
    <property type="match status" value="2"/>
</dbReference>
<dbReference type="GO" id="GO:0016607">
    <property type="term" value="C:nuclear speck"/>
    <property type="evidence" value="ECO:0000318"/>
    <property type="project" value="GO_Central"/>
</dbReference>
<dbReference type="GO" id="GO:0003729">
    <property type="term" value="F:mRNA binding"/>
    <property type="evidence" value="ECO:0000318"/>
    <property type="project" value="GO_Central"/>
</dbReference>
<evidence type="ECO:0000313" key="12">
    <source>
        <dbReference type="Proteomes" id="UP000001593"/>
    </source>
</evidence>
<evidence type="ECO:0000256" key="7">
    <source>
        <dbReference type="ARBA" id="ARBA00023187"/>
    </source>
</evidence>
<keyword evidence="4" id="KW-0507">mRNA processing</keyword>
<dbReference type="Gene3D" id="3.30.70.330">
    <property type="match status" value="2"/>
</dbReference>
<dbReference type="PhylomeDB" id="A7RM69"/>
<dbReference type="PANTHER" id="PTHR23003">
    <property type="entry name" value="RNA RECOGNITION MOTIF RRM DOMAIN CONTAINING PROTEIN"/>
    <property type="match status" value="1"/>
</dbReference>
<dbReference type="GO" id="GO:0008380">
    <property type="term" value="P:RNA splicing"/>
    <property type="evidence" value="ECO:0007669"/>
    <property type="project" value="UniProtKB-KW"/>
</dbReference>
<sequence length="174" mass="20143">MSNRVYLGRLPYGTREDDVKKFFYTYGRFKIREIILKDGYGFVEFDYSDDAEDAVYECNGKKMLGERILVEPARGTSKGGYSSGRRGRARDKYGPPLRTPWRMTVENLSSRVSWQDLKDYCRQIGDVTYGDAHKQKQGEGVIEFATKKDLKKALRKLDGKELKGKRIRLIDVSY</sequence>
<keyword evidence="6 9" id="KW-0694">RNA-binding</keyword>
<gene>
    <name evidence="11" type="ORF">NEMVEDRAFT_v1g199162</name>
</gene>
<dbReference type="HOGENOM" id="CLU_012062_34_2_1"/>
<evidence type="ECO:0000256" key="8">
    <source>
        <dbReference type="ARBA" id="ARBA00023242"/>
    </source>
</evidence>
<organism evidence="11 12">
    <name type="scientific">Nematostella vectensis</name>
    <name type="common">Starlet sea anemone</name>
    <dbReference type="NCBI Taxonomy" id="45351"/>
    <lineage>
        <taxon>Eukaryota</taxon>
        <taxon>Metazoa</taxon>
        <taxon>Cnidaria</taxon>
        <taxon>Anthozoa</taxon>
        <taxon>Hexacorallia</taxon>
        <taxon>Actiniaria</taxon>
        <taxon>Edwardsiidae</taxon>
        <taxon>Nematostella</taxon>
    </lineage>
</organism>
<evidence type="ECO:0000256" key="3">
    <source>
        <dbReference type="ARBA" id="ARBA00022553"/>
    </source>
</evidence>
<evidence type="ECO:0000256" key="1">
    <source>
        <dbReference type="ARBA" id="ARBA00004123"/>
    </source>
</evidence>
<dbReference type="Proteomes" id="UP000001593">
    <property type="component" value="Unassembled WGS sequence"/>
</dbReference>
<keyword evidence="12" id="KW-1185">Reference proteome</keyword>
<comment type="subcellular location">
    <subcellularLocation>
        <location evidence="1">Nucleus</location>
    </subcellularLocation>
</comment>
<evidence type="ECO:0000313" key="11">
    <source>
        <dbReference type="EMBL" id="EDO47549.1"/>
    </source>
</evidence>
<dbReference type="FunFam" id="3.30.70.330:FF:000028">
    <property type="entry name" value="Putative serine/arginine-rich splicing factor 4"/>
    <property type="match status" value="1"/>
</dbReference>
<dbReference type="STRING" id="45351.A7RM69"/>
<dbReference type="EMBL" id="DS469519">
    <property type="protein sequence ID" value="EDO47549.1"/>
    <property type="molecule type" value="Genomic_DNA"/>
</dbReference>
<dbReference type="SUPFAM" id="SSF54928">
    <property type="entry name" value="RNA-binding domain, RBD"/>
    <property type="match status" value="1"/>
</dbReference>
<dbReference type="InterPro" id="IPR012677">
    <property type="entry name" value="Nucleotide-bd_a/b_plait_sf"/>
</dbReference>
<feature type="domain" description="RRM" evidence="10">
    <location>
        <begin position="101"/>
        <end position="169"/>
    </location>
</feature>
<evidence type="ECO:0000256" key="6">
    <source>
        <dbReference type="ARBA" id="ARBA00022884"/>
    </source>
</evidence>
<evidence type="ECO:0000256" key="5">
    <source>
        <dbReference type="ARBA" id="ARBA00022737"/>
    </source>
</evidence>
<protein>
    <recommendedName>
        <fullName evidence="10">RRM domain-containing protein</fullName>
    </recommendedName>
</protein>
<dbReference type="PROSITE" id="PS50102">
    <property type="entry name" value="RRM"/>
    <property type="match status" value="2"/>
</dbReference>
<dbReference type="InterPro" id="IPR000504">
    <property type="entry name" value="RRM_dom"/>
</dbReference>
<keyword evidence="3" id="KW-0597">Phosphoprotein</keyword>
<evidence type="ECO:0000256" key="2">
    <source>
        <dbReference type="ARBA" id="ARBA00010269"/>
    </source>
</evidence>
<dbReference type="GO" id="GO:0000381">
    <property type="term" value="P:regulation of alternative mRNA splicing, via spliceosome"/>
    <property type="evidence" value="ECO:0000318"/>
    <property type="project" value="GO_Central"/>
</dbReference>
<dbReference type="InParanoid" id="A7RM69"/>